<name>A0A4Q8L615_9GAMM</name>
<feature type="transmembrane region" description="Helical" evidence="2">
    <location>
        <begin position="17"/>
        <end position="37"/>
    </location>
</feature>
<accession>A0A4Q8L615</accession>
<keyword evidence="2" id="KW-0472">Membrane</keyword>
<evidence type="ECO:0000313" key="3">
    <source>
        <dbReference type="EMBL" id="TAA21938.1"/>
    </source>
</evidence>
<reference evidence="3 4" key="1">
    <citation type="submission" date="2019-02" db="EMBL/GenBank/DDBJ databases">
        <title>WGS of Pseudoxanthomonas species novum from clinical isolates.</title>
        <authorList>
            <person name="Bernier A.-M."/>
            <person name="Bernard K."/>
            <person name="Vachon A."/>
        </authorList>
    </citation>
    <scope>NUCLEOTIDE SEQUENCE [LARGE SCALE GENOMIC DNA]</scope>
    <source>
        <strain evidence="3 4">NML171200</strain>
    </source>
</reference>
<evidence type="ECO:0000256" key="2">
    <source>
        <dbReference type="SAM" id="Phobius"/>
    </source>
</evidence>
<sequence length="213" mass="22905">MDACMGLGCQAWPPQVWAAWVQALLSIAAIFGVLLVVRREQRARARAEREAERLKARSLALLAGEACDEITAGLTAALGLRAVGAEAALLGASGRQAAAVPEALRRLIPELYRLGESGALLQDLVLTLQGIASLQRRFDQQVEHDAPGAAVLLPFVLEQFELALMLSEEAGLRLANLFEVNPLHARDFDAPGASTFPAPRAGHDRRADSHHPR</sequence>
<comment type="caution">
    <text evidence="3">The sequence shown here is derived from an EMBL/GenBank/DDBJ whole genome shotgun (WGS) entry which is preliminary data.</text>
</comment>
<keyword evidence="2" id="KW-0812">Transmembrane</keyword>
<feature type="region of interest" description="Disordered" evidence="1">
    <location>
        <begin position="191"/>
        <end position="213"/>
    </location>
</feature>
<proteinExistence type="predicted"/>
<dbReference type="EMBL" id="SHMC01000007">
    <property type="protein sequence ID" value="TAA21938.1"/>
    <property type="molecule type" value="Genomic_DNA"/>
</dbReference>
<keyword evidence="2" id="KW-1133">Transmembrane helix</keyword>
<dbReference type="OrthoDB" id="9940349at2"/>
<protein>
    <submittedName>
        <fullName evidence="3">Uncharacterized protein</fullName>
    </submittedName>
</protein>
<evidence type="ECO:0000313" key="4">
    <source>
        <dbReference type="Proteomes" id="UP000292627"/>
    </source>
</evidence>
<feature type="compositionally biased region" description="Basic and acidic residues" evidence="1">
    <location>
        <begin position="201"/>
        <end position="213"/>
    </location>
</feature>
<organism evidence="3 4">
    <name type="scientific">Pseudoxanthomonas winnipegensis</name>
    <dbReference type="NCBI Taxonomy" id="2480810"/>
    <lineage>
        <taxon>Bacteria</taxon>
        <taxon>Pseudomonadati</taxon>
        <taxon>Pseudomonadota</taxon>
        <taxon>Gammaproteobacteria</taxon>
        <taxon>Lysobacterales</taxon>
        <taxon>Lysobacteraceae</taxon>
        <taxon>Pseudoxanthomonas</taxon>
    </lineage>
</organism>
<evidence type="ECO:0000256" key="1">
    <source>
        <dbReference type="SAM" id="MobiDB-lite"/>
    </source>
</evidence>
<dbReference type="AlphaFoldDB" id="A0A4Q8L615"/>
<dbReference type="Proteomes" id="UP000292627">
    <property type="component" value="Unassembled WGS sequence"/>
</dbReference>
<gene>
    <name evidence="3" type="ORF">EA660_16430</name>
</gene>